<dbReference type="EMBL" id="JAMTCP010000009">
    <property type="protein sequence ID" value="MCP2258497.1"/>
    <property type="molecule type" value="Genomic_DNA"/>
</dbReference>
<comment type="caution">
    <text evidence="2">The sequence shown here is derived from an EMBL/GenBank/DDBJ whole genome shotgun (WGS) entry which is preliminary data.</text>
</comment>
<dbReference type="RefSeq" id="WP_380496683.1">
    <property type="nucleotide sequence ID" value="NZ_JBHMCX010000019.1"/>
</dbReference>
<name>A0ABT1HSJ1_STRSD</name>
<evidence type="ECO:0000313" key="3">
    <source>
        <dbReference type="Proteomes" id="UP001205311"/>
    </source>
</evidence>
<feature type="region of interest" description="Disordered" evidence="1">
    <location>
        <begin position="1"/>
        <end position="88"/>
    </location>
</feature>
<proteinExistence type="predicted"/>
<gene>
    <name evidence="2" type="ORF">LX15_002195</name>
</gene>
<feature type="compositionally biased region" description="Basic and acidic residues" evidence="1">
    <location>
        <begin position="55"/>
        <end position="68"/>
    </location>
</feature>
<dbReference type="Proteomes" id="UP001205311">
    <property type="component" value="Unassembled WGS sequence"/>
</dbReference>
<feature type="compositionally biased region" description="Basic and acidic residues" evidence="1">
    <location>
        <begin position="77"/>
        <end position="88"/>
    </location>
</feature>
<evidence type="ECO:0000313" key="2">
    <source>
        <dbReference type="EMBL" id="MCP2258497.1"/>
    </source>
</evidence>
<feature type="compositionally biased region" description="Basic and acidic residues" evidence="1">
    <location>
        <begin position="27"/>
        <end position="37"/>
    </location>
</feature>
<organism evidence="2 3">
    <name type="scientific">Streptoalloteichus tenebrarius (strain ATCC 17920 / DSM 40477 / JCM 4838 / CBS 697.72 / NBRC 16177 / NCIMB 11028 / NRRL B-12390 / A12253. 1 / ISP 5477)</name>
    <name type="common">Streptomyces tenebrarius</name>
    <dbReference type="NCBI Taxonomy" id="1933"/>
    <lineage>
        <taxon>Bacteria</taxon>
        <taxon>Bacillati</taxon>
        <taxon>Actinomycetota</taxon>
        <taxon>Actinomycetes</taxon>
        <taxon>Pseudonocardiales</taxon>
        <taxon>Pseudonocardiaceae</taxon>
        <taxon>Streptoalloteichus</taxon>
    </lineage>
</organism>
<evidence type="ECO:0000256" key="1">
    <source>
        <dbReference type="SAM" id="MobiDB-lite"/>
    </source>
</evidence>
<sequence>MSGRGDGYPLGVERERRDQQNQNQRGEAGEEKYEQDSRTSLAENVSEAFDDSDTEAGRSDSTSRHDEANPMGNVRTTDFEPGRGREKR</sequence>
<protein>
    <submittedName>
        <fullName evidence="2">Uncharacterized protein</fullName>
    </submittedName>
</protein>
<keyword evidence="3" id="KW-1185">Reference proteome</keyword>
<accession>A0ABT1HSJ1</accession>
<reference evidence="2 3" key="1">
    <citation type="submission" date="2022-06" db="EMBL/GenBank/DDBJ databases">
        <title>Genomic Encyclopedia of Archaeal and Bacterial Type Strains, Phase II (KMG-II): from individual species to whole genera.</title>
        <authorList>
            <person name="Goeker M."/>
        </authorList>
    </citation>
    <scope>NUCLEOTIDE SEQUENCE [LARGE SCALE GENOMIC DNA]</scope>
    <source>
        <strain evidence="2 3">DSM 40477</strain>
    </source>
</reference>